<dbReference type="PANTHER" id="PTHR12270:SF52">
    <property type="entry name" value="GLYCOSYLTRANSFERASE-LIKE PROTEIN GNT13-RELATED"/>
    <property type="match status" value="1"/>
</dbReference>
<keyword evidence="3" id="KW-0735">Signal-anchor</keyword>
<keyword evidence="4" id="KW-1133">Transmembrane helix</keyword>
<dbReference type="Proteomes" id="UP001165090">
    <property type="component" value="Unassembled WGS sequence"/>
</dbReference>
<dbReference type="Pfam" id="PF13896">
    <property type="entry name" value="Glyco_transf_49"/>
    <property type="match status" value="2"/>
</dbReference>
<feature type="region of interest" description="Disordered" evidence="7">
    <location>
        <begin position="58"/>
        <end position="80"/>
    </location>
</feature>
<evidence type="ECO:0000313" key="8">
    <source>
        <dbReference type="EMBL" id="GLI62508.1"/>
    </source>
</evidence>
<keyword evidence="6" id="KW-0325">Glycoprotein</keyword>
<name>A0ABQ5RY04_9CHLO</name>
<gene>
    <name evidence="8" type="ORF">VaNZ11_005164</name>
</gene>
<comment type="subcellular location">
    <subcellularLocation>
        <location evidence="1">Membrane</location>
        <topology evidence="1">Single-pass type II membrane protein</topology>
    </subcellularLocation>
</comment>
<evidence type="ECO:0000256" key="2">
    <source>
        <dbReference type="ARBA" id="ARBA00022692"/>
    </source>
</evidence>
<evidence type="ECO:0000256" key="3">
    <source>
        <dbReference type="ARBA" id="ARBA00022968"/>
    </source>
</evidence>
<evidence type="ECO:0000313" key="9">
    <source>
        <dbReference type="Proteomes" id="UP001165090"/>
    </source>
</evidence>
<comment type="caution">
    <text evidence="8">The sequence shown here is derived from an EMBL/GenBank/DDBJ whole genome shotgun (WGS) entry which is preliminary data.</text>
</comment>
<feature type="region of interest" description="Disordered" evidence="7">
    <location>
        <begin position="435"/>
        <end position="457"/>
    </location>
</feature>
<evidence type="ECO:0000256" key="7">
    <source>
        <dbReference type="SAM" id="MobiDB-lite"/>
    </source>
</evidence>
<dbReference type="EMBL" id="BSDZ01000013">
    <property type="protein sequence ID" value="GLI62508.1"/>
    <property type="molecule type" value="Genomic_DNA"/>
</dbReference>
<keyword evidence="5" id="KW-0472">Membrane</keyword>
<keyword evidence="2" id="KW-0812">Transmembrane</keyword>
<protein>
    <submittedName>
        <fullName evidence="8">Uncharacterized protein</fullName>
    </submittedName>
</protein>
<proteinExistence type="predicted"/>
<evidence type="ECO:0000256" key="4">
    <source>
        <dbReference type="ARBA" id="ARBA00022989"/>
    </source>
</evidence>
<dbReference type="PANTHER" id="PTHR12270">
    <property type="entry name" value="GLYCOSYLTRANSFERASE-RELATED"/>
    <property type="match status" value="1"/>
</dbReference>
<keyword evidence="9" id="KW-1185">Reference proteome</keyword>
<accession>A0ABQ5RY04</accession>
<sequence length="576" mass="62787">MLTVKSLAGPGAELPLRPPTAASHLPHCTLSTGVTRVTTLNAFLRKLRNPLNALHPPGAAFTHHSSIKSGRHRSRPRAGQDIELVTQVSLDRWPRFAQQALAWGGPVSVAVYIPCPPDHPLALAYQDYLQVLADDLRKQIAINNAVNSNLKSRVSTAATIKVEAKCHLTVSLIHSQRFAREGALVLSGVVPLPQLEKDEQEGCYDHLYPINTLRNAALRAATCSHVWLVDGDFIPSCGIREALLQPMADAYINSNICSTQNYSSSSSSNSGTSDDSRSYNLLDCSDSYPRPVMWVVPAFELHTVISLDGGLVANLMASGPVVGVNAANSVPAAAVEVPDSQAADVPRTFEQLVAVRQLVATGRSSDGVVTDDAPMGPGSNGPYGKVAEADSSTDAVTRFPTALRPFHCGRYPQPVASIDYERWWAASLGSERVPSDATLDGTSLGPGGRSLAGTEEVGEAVESRKGPCWITVPYHEYFEPYGIVRRDQVPLYDERFRGYGLNKVQHAYHMWAAGFHFRVLTKHFCVTVPHTRSVSYRAIFGTAADPQQRLRVEQLYEQFKQDMYSMYGLHYTAPQA</sequence>
<feature type="compositionally biased region" description="Basic residues" evidence="7">
    <location>
        <begin position="65"/>
        <end position="76"/>
    </location>
</feature>
<organism evidence="8 9">
    <name type="scientific">Volvox africanus</name>
    <dbReference type="NCBI Taxonomy" id="51714"/>
    <lineage>
        <taxon>Eukaryota</taxon>
        <taxon>Viridiplantae</taxon>
        <taxon>Chlorophyta</taxon>
        <taxon>core chlorophytes</taxon>
        <taxon>Chlorophyceae</taxon>
        <taxon>CS clade</taxon>
        <taxon>Chlamydomonadales</taxon>
        <taxon>Volvocaceae</taxon>
        <taxon>Volvox</taxon>
    </lineage>
</organism>
<evidence type="ECO:0000256" key="5">
    <source>
        <dbReference type="ARBA" id="ARBA00023136"/>
    </source>
</evidence>
<reference evidence="8 9" key="1">
    <citation type="journal article" date="2023" name="IScience">
        <title>Expanded male sex-determining region conserved during the evolution of homothallism in the green alga Volvox.</title>
        <authorList>
            <person name="Yamamoto K."/>
            <person name="Matsuzaki R."/>
            <person name="Mahakham W."/>
            <person name="Heman W."/>
            <person name="Sekimoto H."/>
            <person name="Kawachi M."/>
            <person name="Minakuchi Y."/>
            <person name="Toyoda A."/>
            <person name="Nozaki H."/>
        </authorList>
    </citation>
    <scope>NUCLEOTIDE SEQUENCE [LARGE SCALE GENOMIC DNA]</scope>
    <source>
        <strain evidence="8 9">NIES-4468</strain>
    </source>
</reference>
<dbReference type="InterPro" id="IPR051292">
    <property type="entry name" value="Xyl/GlcA_transferase"/>
</dbReference>
<evidence type="ECO:0000256" key="1">
    <source>
        <dbReference type="ARBA" id="ARBA00004606"/>
    </source>
</evidence>
<evidence type="ECO:0000256" key="6">
    <source>
        <dbReference type="ARBA" id="ARBA00023180"/>
    </source>
</evidence>